<evidence type="ECO:0000313" key="4">
    <source>
        <dbReference type="Proteomes" id="UP001499854"/>
    </source>
</evidence>
<feature type="domain" description="Beta-lactamase-related" evidence="2">
    <location>
        <begin position="30"/>
        <end position="344"/>
    </location>
</feature>
<reference evidence="3 4" key="1">
    <citation type="journal article" date="2019" name="Int. J. Syst. Evol. Microbiol.">
        <title>The Global Catalogue of Microorganisms (GCM) 10K type strain sequencing project: providing services to taxonomists for standard genome sequencing and annotation.</title>
        <authorList>
            <consortium name="The Broad Institute Genomics Platform"/>
            <consortium name="The Broad Institute Genome Sequencing Center for Infectious Disease"/>
            <person name="Wu L."/>
            <person name="Ma J."/>
        </authorList>
    </citation>
    <scope>NUCLEOTIDE SEQUENCE [LARGE SCALE GENOMIC DNA]</scope>
    <source>
        <strain evidence="3 4">JCM 16013</strain>
    </source>
</reference>
<dbReference type="InterPro" id="IPR001466">
    <property type="entry name" value="Beta-lactam-related"/>
</dbReference>
<dbReference type="Pfam" id="PF00144">
    <property type="entry name" value="Beta-lactamase"/>
    <property type="match status" value="1"/>
</dbReference>
<organism evidence="3 4">
    <name type="scientific">Catenulispora subtropica</name>
    <dbReference type="NCBI Taxonomy" id="450798"/>
    <lineage>
        <taxon>Bacteria</taxon>
        <taxon>Bacillati</taxon>
        <taxon>Actinomycetota</taxon>
        <taxon>Actinomycetes</taxon>
        <taxon>Catenulisporales</taxon>
        <taxon>Catenulisporaceae</taxon>
        <taxon>Catenulispora</taxon>
    </lineage>
</organism>
<gene>
    <name evidence="3" type="ORF">GCM10009838_21730</name>
</gene>
<dbReference type="PANTHER" id="PTHR43283:SF3">
    <property type="entry name" value="BETA-LACTAMASE FAMILY PROTEIN (AFU_ORTHOLOGUE AFUA_5G07500)"/>
    <property type="match status" value="1"/>
</dbReference>
<dbReference type="EMBL" id="BAAAQM010000009">
    <property type="protein sequence ID" value="GAA1964138.1"/>
    <property type="molecule type" value="Genomic_DNA"/>
</dbReference>
<comment type="caution">
    <text evidence="3">The sequence shown here is derived from an EMBL/GenBank/DDBJ whole genome shotgun (WGS) entry which is preliminary data.</text>
</comment>
<dbReference type="RefSeq" id="WP_344656822.1">
    <property type="nucleotide sequence ID" value="NZ_BAAAQM010000009.1"/>
</dbReference>
<dbReference type="Gene3D" id="3.40.710.10">
    <property type="entry name" value="DD-peptidase/beta-lactamase superfamily"/>
    <property type="match status" value="1"/>
</dbReference>
<dbReference type="PANTHER" id="PTHR43283">
    <property type="entry name" value="BETA-LACTAMASE-RELATED"/>
    <property type="match status" value="1"/>
</dbReference>
<feature type="region of interest" description="Disordered" evidence="1">
    <location>
        <begin position="1"/>
        <end position="20"/>
    </location>
</feature>
<dbReference type="InterPro" id="IPR050789">
    <property type="entry name" value="Diverse_Enzym_Activities"/>
</dbReference>
<dbReference type="InterPro" id="IPR012338">
    <property type="entry name" value="Beta-lactam/transpept-like"/>
</dbReference>
<name>A0ABN2R6A1_9ACTN</name>
<keyword evidence="4" id="KW-1185">Reference proteome</keyword>
<evidence type="ECO:0000256" key="1">
    <source>
        <dbReference type="SAM" id="MobiDB-lite"/>
    </source>
</evidence>
<accession>A0ABN2R6A1</accession>
<evidence type="ECO:0000313" key="3">
    <source>
        <dbReference type="EMBL" id="GAA1964138.1"/>
    </source>
</evidence>
<dbReference type="SUPFAM" id="SSF56601">
    <property type="entry name" value="beta-lactamase/transpeptidase-like"/>
    <property type="match status" value="1"/>
</dbReference>
<sequence>MTETVTTSPAEESTGSTLNPELTAHWQTRLAELVEQHGVGASLAILHRGEIVAEAAAGWAHKGAGIEATTDTVFQIGSISKVWTATVAMALVDDGVLHLDTPIVDVLPELKLADEELTRKVTLRHLLTHSSGIDGDVFTDTGRGDDNLEKYVQLLADEAVNHPLGATMSYCNSGFSLLGRVMEVVTGTQWDELMRQRLFRPLGLKQIGTLPEEALLHRAAMGHIGTPPAPAPAWGLIRNAGPAGLIHTTPREVLAFVKMHLDGGVAADGTRILAEATTAAMQEPQIDVPDKWFLATHWGLGWFLDEWDGTKVFGHDGGTLGQSAFLRVLPEHDLAICLLTNGGDAMALYRAVFNEIAGELAGVQMRAPLEPTPEPLPFDPADYVGVYERASTRLEVVERDGGLVMILTVSGIIATLAGLEPVEMELRTLQPGVFVTRRPELDAWLSVVFYELPDGTKYIHHGARATPKVA</sequence>
<dbReference type="Proteomes" id="UP001499854">
    <property type="component" value="Unassembled WGS sequence"/>
</dbReference>
<proteinExistence type="predicted"/>
<evidence type="ECO:0000259" key="2">
    <source>
        <dbReference type="Pfam" id="PF00144"/>
    </source>
</evidence>
<protein>
    <recommendedName>
        <fullName evidence="2">Beta-lactamase-related domain-containing protein</fullName>
    </recommendedName>
</protein>